<gene>
    <name evidence="1" type="ORF">GCM10022223_05820</name>
</gene>
<comment type="caution">
    <text evidence="1">The sequence shown here is derived from an EMBL/GenBank/DDBJ whole genome shotgun (WGS) entry which is preliminary data.</text>
</comment>
<reference evidence="2" key="1">
    <citation type="journal article" date="2019" name="Int. J. Syst. Evol. Microbiol.">
        <title>The Global Catalogue of Microorganisms (GCM) 10K type strain sequencing project: providing services to taxonomists for standard genome sequencing and annotation.</title>
        <authorList>
            <consortium name="The Broad Institute Genomics Platform"/>
            <consortium name="The Broad Institute Genome Sequencing Center for Infectious Disease"/>
            <person name="Wu L."/>
            <person name="Ma J."/>
        </authorList>
    </citation>
    <scope>NUCLEOTIDE SEQUENCE [LARGE SCALE GENOMIC DNA]</scope>
    <source>
        <strain evidence="2">JCM 16902</strain>
    </source>
</reference>
<organism evidence="1 2">
    <name type="scientific">Kineosporia mesophila</name>
    <dbReference type="NCBI Taxonomy" id="566012"/>
    <lineage>
        <taxon>Bacteria</taxon>
        <taxon>Bacillati</taxon>
        <taxon>Actinomycetota</taxon>
        <taxon>Actinomycetes</taxon>
        <taxon>Kineosporiales</taxon>
        <taxon>Kineosporiaceae</taxon>
        <taxon>Kineosporia</taxon>
    </lineage>
</organism>
<accession>A0ABP6YZK4</accession>
<name>A0ABP6YZK4_9ACTN</name>
<evidence type="ECO:0000313" key="2">
    <source>
        <dbReference type="Proteomes" id="UP001501074"/>
    </source>
</evidence>
<keyword evidence="2" id="KW-1185">Reference proteome</keyword>
<dbReference type="SUPFAM" id="SSF53448">
    <property type="entry name" value="Nucleotide-diphospho-sugar transferases"/>
    <property type="match status" value="1"/>
</dbReference>
<dbReference type="RefSeq" id="WP_231484108.1">
    <property type="nucleotide sequence ID" value="NZ_BAAAZO010000001.1"/>
</dbReference>
<protein>
    <recommendedName>
        <fullName evidence="3">Glycosyl transferase family 8</fullName>
    </recommendedName>
</protein>
<dbReference type="EMBL" id="BAAAZO010000001">
    <property type="protein sequence ID" value="GAA3593735.1"/>
    <property type="molecule type" value="Genomic_DNA"/>
</dbReference>
<dbReference type="InterPro" id="IPR029044">
    <property type="entry name" value="Nucleotide-diphossugar_trans"/>
</dbReference>
<proteinExistence type="predicted"/>
<dbReference type="Proteomes" id="UP001501074">
    <property type="component" value="Unassembled WGS sequence"/>
</dbReference>
<sequence>MSTVAAIAFTPAPASDSPNLRSANDDSLRTFHGLIDLCFSSLRRWNPELTVVLVTTTSPGEEMERRLAELDARVLLTQFNHQPPAGFFHSFNASLFSIDALACLAAAYPAAEDRILLLDPDVICTGSLKPVAEAIPTDGFLAYDTEYDLDYVCQGLSAVTAGELHRQLDLAHTQAPRHYGGELYGFTSSTWDAIAPRVEEAWQFSLDQWTKNLPRFVTEEQLMNFALRYTRVEQASPYIRRIWTAPTHRTVLPGDLTLPLWHLPAEKHRGLARMLPASRDPQSWFWGSEHPAWRDTAAAHFGIPRRDPKRLLWDLTGAAVRRTQALVSTRGAAQ</sequence>
<evidence type="ECO:0000313" key="1">
    <source>
        <dbReference type="EMBL" id="GAA3593735.1"/>
    </source>
</evidence>
<evidence type="ECO:0008006" key="3">
    <source>
        <dbReference type="Google" id="ProtNLM"/>
    </source>
</evidence>